<comment type="caution">
    <text evidence="2">The sequence shown here is derived from an EMBL/GenBank/DDBJ whole genome shotgun (WGS) entry which is preliminary data.</text>
</comment>
<dbReference type="EMBL" id="JBHMCE010000005">
    <property type="protein sequence ID" value="MFB9528200.1"/>
    <property type="molecule type" value="Genomic_DNA"/>
</dbReference>
<gene>
    <name evidence="2" type="ORF">ACFFRN_16420</name>
</gene>
<dbReference type="Gene3D" id="3.90.1580.10">
    <property type="entry name" value="paralog of FGE (formylglycine-generating enzyme)"/>
    <property type="match status" value="1"/>
</dbReference>
<feature type="domain" description="Sulfatase-modifying factor enzyme-like" evidence="1">
    <location>
        <begin position="34"/>
        <end position="212"/>
    </location>
</feature>
<proteinExistence type="predicted"/>
<organism evidence="2 3">
    <name type="scientific">Nonomuraea roseola</name>
    <dbReference type="NCBI Taxonomy" id="46179"/>
    <lineage>
        <taxon>Bacteria</taxon>
        <taxon>Bacillati</taxon>
        <taxon>Actinomycetota</taxon>
        <taxon>Actinomycetes</taxon>
        <taxon>Streptosporangiales</taxon>
        <taxon>Streptosporangiaceae</taxon>
        <taxon>Nonomuraea</taxon>
    </lineage>
</organism>
<reference evidence="2 3" key="1">
    <citation type="submission" date="2024-09" db="EMBL/GenBank/DDBJ databases">
        <authorList>
            <person name="Sun Q."/>
            <person name="Mori K."/>
        </authorList>
    </citation>
    <scope>NUCLEOTIDE SEQUENCE [LARGE SCALE GENOMIC DNA]</scope>
    <source>
        <strain evidence="2 3">JCM 3323</strain>
    </source>
</reference>
<dbReference type="InterPro" id="IPR016187">
    <property type="entry name" value="CTDL_fold"/>
</dbReference>
<sequence length="214" mass="23736">MVQLPGGAVDLRDDRRGTRWRVEIAPFLLGRYPVTASLHRAATGSDPDPSASAGSPVTNVSWLDAIDACNRLSVLSGLDEAYAVDARSGEVTCDWASNGYRLPTEAEWQYACKADTTDYRYGEIDDIAWFADNSDGRVHDVGGKAPNPWGLFDMLGNVWEWCWDLYDEEVYGSYRIFRGGSWAEPARGCGASVRRRSHPTFAIDDLGFRLARSM</sequence>
<dbReference type="InterPro" id="IPR042095">
    <property type="entry name" value="SUMF_sf"/>
</dbReference>
<dbReference type="Proteomes" id="UP001589646">
    <property type="component" value="Unassembled WGS sequence"/>
</dbReference>
<dbReference type="PANTHER" id="PTHR23150">
    <property type="entry name" value="SULFATASE MODIFYING FACTOR 1, 2"/>
    <property type="match status" value="1"/>
</dbReference>
<dbReference type="InterPro" id="IPR051043">
    <property type="entry name" value="Sulfatase_Mod_Factor_Kinase"/>
</dbReference>
<dbReference type="RefSeq" id="WP_346131418.1">
    <property type="nucleotide sequence ID" value="NZ_BAAAXC010000015.1"/>
</dbReference>
<dbReference type="InterPro" id="IPR005532">
    <property type="entry name" value="SUMF_dom"/>
</dbReference>
<evidence type="ECO:0000313" key="2">
    <source>
        <dbReference type="EMBL" id="MFB9528200.1"/>
    </source>
</evidence>
<dbReference type="Pfam" id="PF03781">
    <property type="entry name" value="FGE-sulfatase"/>
    <property type="match status" value="1"/>
</dbReference>
<accession>A0ABV5PY90</accession>
<dbReference type="SUPFAM" id="SSF56436">
    <property type="entry name" value="C-type lectin-like"/>
    <property type="match status" value="1"/>
</dbReference>
<dbReference type="PANTHER" id="PTHR23150:SF19">
    <property type="entry name" value="FORMYLGLYCINE-GENERATING ENZYME"/>
    <property type="match status" value="1"/>
</dbReference>
<evidence type="ECO:0000259" key="1">
    <source>
        <dbReference type="Pfam" id="PF03781"/>
    </source>
</evidence>
<protein>
    <submittedName>
        <fullName evidence="2">Formylglycine-generating enzyme family protein</fullName>
    </submittedName>
</protein>
<name>A0ABV5PY90_9ACTN</name>
<evidence type="ECO:0000313" key="3">
    <source>
        <dbReference type="Proteomes" id="UP001589646"/>
    </source>
</evidence>
<keyword evidence="3" id="KW-1185">Reference proteome</keyword>